<comment type="caution">
    <text evidence="1">The sequence shown here is derived from an EMBL/GenBank/DDBJ whole genome shotgun (WGS) entry which is preliminary data.</text>
</comment>
<protein>
    <submittedName>
        <fullName evidence="1">Uncharacterized protein</fullName>
    </submittedName>
</protein>
<dbReference type="AlphaFoldDB" id="A0A9P5NDU6"/>
<dbReference type="Pfam" id="PF18759">
    <property type="entry name" value="Plavaka"/>
    <property type="match status" value="1"/>
</dbReference>
<evidence type="ECO:0000313" key="2">
    <source>
        <dbReference type="Proteomes" id="UP000724874"/>
    </source>
</evidence>
<dbReference type="OrthoDB" id="3232941at2759"/>
<evidence type="ECO:0000313" key="1">
    <source>
        <dbReference type="EMBL" id="KAF8881817.1"/>
    </source>
</evidence>
<keyword evidence="2" id="KW-1185">Reference proteome</keyword>
<gene>
    <name evidence="1" type="ORF">CPB84DRAFT_1817213</name>
</gene>
<reference evidence="1" key="1">
    <citation type="submission" date="2020-11" db="EMBL/GenBank/DDBJ databases">
        <authorList>
            <consortium name="DOE Joint Genome Institute"/>
            <person name="Ahrendt S."/>
            <person name="Riley R."/>
            <person name="Andreopoulos W."/>
            <person name="LaButti K."/>
            <person name="Pangilinan J."/>
            <person name="Ruiz-duenas F.J."/>
            <person name="Barrasa J.M."/>
            <person name="Sanchez-Garcia M."/>
            <person name="Camarero S."/>
            <person name="Miyauchi S."/>
            <person name="Serrano A."/>
            <person name="Linde D."/>
            <person name="Babiker R."/>
            <person name="Drula E."/>
            <person name="Ayuso-Fernandez I."/>
            <person name="Pacheco R."/>
            <person name="Padilla G."/>
            <person name="Ferreira P."/>
            <person name="Barriuso J."/>
            <person name="Kellner H."/>
            <person name="Castanera R."/>
            <person name="Alfaro M."/>
            <person name="Ramirez L."/>
            <person name="Pisabarro A.G."/>
            <person name="Kuo A."/>
            <person name="Tritt A."/>
            <person name="Lipzen A."/>
            <person name="He G."/>
            <person name="Yan M."/>
            <person name="Ng V."/>
            <person name="Cullen D."/>
            <person name="Martin F."/>
            <person name="Rosso M.-N."/>
            <person name="Henrissat B."/>
            <person name="Hibbett D."/>
            <person name="Martinez A.T."/>
            <person name="Grigoriev I.V."/>
        </authorList>
    </citation>
    <scope>NUCLEOTIDE SEQUENCE</scope>
    <source>
        <strain evidence="1">AH 44721</strain>
    </source>
</reference>
<proteinExistence type="predicted"/>
<dbReference type="Proteomes" id="UP000724874">
    <property type="component" value="Unassembled WGS sequence"/>
</dbReference>
<accession>A0A9P5NDU6</accession>
<name>A0A9P5NDU6_GYMJU</name>
<dbReference type="EMBL" id="JADNYJ010000128">
    <property type="protein sequence ID" value="KAF8881817.1"/>
    <property type="molecule type" value="Genomic_DNA"/>
</dbReference>
<sequence length="328" mass="37253">MESVFQEAQLLGGQNTRTFYDYCKSHEVAGGVPQPFWTGFPLCDINRAITPDILHQLYQGVLKHLISWCQRILTPEQLDQHICCLPPGYGLERKNMVKILLGCLVGSIPSKGVAAVTALLDFIYIAQYPSHNTETLDLLEDALKCFHKHRDYFIATGVCEDFHIPKFHSLLHYSESIKLFGASNHRDEFPQMICWLSRREKIAKFEEHQMSSQVLNADGPTEQETPPRKTLPISIAKTPNFPGCDLSFIHNKHDVPDFKFYLKQYLNCFMEKPIGQCLLDCTPLSFTKEENDLVKTTSKSSKYPQGCFDTVVVVINDEAETTGLKGIF</sequence>
<organism evidence="1 2">
    <name type="scientific">Gymnopilus junonius</name>
    <name type="common">Spectacular rustgill mushroom</name>
    <name type="synonym">Gymnopilus spectabilis subsp. junonius</name>
    <dbReference type="NCBI Taxonomy" id="109634"/>
    <lineage>
        <taxon>Eukaryota</taxon>
        <taxon>Fungi</taxon>
        <taxon>Dikarya</taxon>
        <taxon>Basidiomycota</taxon>
        <taxon>Agaricomycotina</taxon>
        <taxon>Agaricomycetes</taxon>
        <taxon>Agaricomycetidae</taxon>
        <taxon>Agaricales</taxon>
        <taxon>Agaricineae</taxon>
        <taxon>Hymenogastraceae</taxon>
        <taxon>Gymnopilus</taxon>
    </lineage>
</organism>
<dbReference type="InterPro" id="IPR041078">
    <property type="entry name" value="Plavaka"/>
</dbReference>